<organism evidence="1 2">
    <name type="scientific">Nephila pilipes</name>
    <name type="common">Giant wood spider</name>
    <name type="synonym">Nephila maculata</name>
    <dbReference type="NCBI Taxonomy" id="299642"/>
    <lineage>
        <taxon>Eukaryota</taxon>
        <taxon>Metazoa</taxon>
        <taxon>Ecdysozoa</taxon>
        <taxon>Arthropoda</taxon>
        <taxon>Chelicerata</taxon>
        <taxon>Arachnida</taxon>
        <taxon>Araneae</taxon>
        <taxon>Araneomorphae</taxon>
        <taxon>Entelegynae</taxon>
        <taxon>Araneoidea</taxon>
        <taxon>Nephilidae</taxon>
        <taxon>Nephila</taxon>
    </lineage>
</organism>
<protein>
    <submittedName>
        <fullName evidence="1">Uncharacterized protein</fullName>
    </submittedName>
</protein>
<gene>
    <name evidence="1" type="ORF">NPIL_136031</name>
</gene>
<name>A0A8X6Q5F3_NEPPI</name>
<reference evidence="1" key="1">
    <citation type="submission" date="2020-08" db="EMBL/GenBank/DDBJ databases">
        <title>Multicomponent nature underlies the extraordinary mechanical properties of spider dragline silk.</title>
        <authorList>
            <person name="Kono N."/>
            <person name="Nakamura H."/>
            <person name="Mori M."/>
            <person name="Yoshida Y."/>
            <person name="Ohtoshi R."/>
            <person name="Malay A.D."/>
            <person name="Moran D.A.P."/>
            <person name="Tomita M."/>
            <person name="Numata K."/>
            <person name="Arakawa K."/>
        </authorList>
    </citation>
    <scope>NUCLEOTIDE SEQUENCE</scope>
</reference>
<dbReference type="AlphaFoldDB" id="A0A8X6Q5F3"/>
<sequence>MRTTAQHRFEETETAWTSRNRLKNLEHILVKWEPKGTAQPQPPTYLVSLTDGKFPDIPTYPSPRAYNALCPTAECDFGHVQGNLTSI</sequence>
<accession>A0A8X6Q5F3</accession>
<proteinExistence type="predicted"/>
<comment type="caution">
    <text evidence="1">The sequence shown here is derived from an EMBL/GenBank/DDBJ whole genome shotgun (WGS) entry which is preliminary data.</text>
</comment>
<dbReference type="EMBL" id="BMAW01124261">
    <property type="protein sequence ID" value="GFU07095.1"/>
    <property type="molecule type" value="Genomic_DNA"/>
</dbReference>
<evidence type="ECO:0000313" key="2">
    <source>
        <dbReference type="Proteomes" id="UP000887013"/>
    </source>
</evidence>
<dbReference type="Proteomes" id="UP000887013">
    <property type="component" value="Unassembled WGS sequence"/>
</dbReference>
<keyword evidence="2" id="KW-1185">Reference proteome</keyword>
<evidence type="ECO:0000313" key="1">
    <source>
        <dbReference type="EMBL" id="GFU07095.1"/>
    </source>
</evidence>